<organism evidence="1">
    <name type="scientific">Rhizophora mucronata</name>
    <name type="common">Asiatic mangrove</name>
    <dbReference type="NCBI Taxonomy" id="61149"/>
    <lineage>
        <taxon>Eukaryota</taxon>
        <taxon>Viridiplantae</taxon>
        <taxon>Streptophyta</taxon>
        <taxon>Embryophyta</taxon>
        <taxon>Tracheophyta</taxon>
        <taxon>Spermatophyta</taxon>
        <taxon>Magnoliopsida</taxon>
        <taxon>eudicotyledons</taxon>
        <taxon>Gunneridae</taxon>
        <taxon>Pentapetalae</taxon>
        <taxon>rosids</taxon>
        <taxon>fabids</taxon>
        <taxon>Malpighiales</taxon>
        <taxon>Rhizophoraceae</taxon>
        <taxon>Rhizophora</taxon>
    </lineage>
</organism>
<proteinExistence type="predicted"/>
<dbReference type="EMBL" id="GGEC01064775">
    <property type="protein sequence ID" value="MBX45259.1"/>
    <property type="molecule type" value="Transcribed_RNA"/>
</dbReference>
<evidence type="ECO:0000313" key="1">
    <source>
        <dbReference type="EMBL" id="MBX45259.1"/>
    </source>
</evidence>
<sequence length="28" mass="3269">MLHNQLSGVSNCDHWLLSFLLSTYVRHP</sequence>
<name>A0A2P2NRZ1_RHIMU</name>
<protein>
    <submittedName>
        <fullName evidence="1">Uncharacterized protein</fullName>
    </submittedName>
</protein>
<accession>A0A2P2NRZ1</accession>
<dbReference type="AlphaFoldDB" id="A0A2P2NRZ1"/>
<reference evidence="1" key="1">
    <citation type="submission" date="2018-02" db="EMBL/GenBank/DDBJ databases">
        <title>Rhizophora mucronata_Transcriptome.</title>
        <authorList>
            <person name="Meera S.P."/>
            <person name="Sreeshan A."/>
            <person name="Augustine A."/>
        </authorList>
    </citation>
    <scope>NUCLEOTIDE SEQUENCE</scope>
    <source>
        <tissue evidence="1">Leaf</tissue>
    </source>
</reference>